<dbReference type="Gene3D" id="2.40.40.10">
    <property type="entry name" value="RlpA-like domain"/>
    <property type="match status" value="1"/>
</dbReference>
<dbReference type="EMBL" id="PGYQ01000001">
    <property type="protein sequence ID" value="PKL72779.1"/>
    <property type="molecule type" value="Genomic_DNA"/>
</dbReference>
<proteinExistence type="predicted"/>
<dbReference type="CDD" id="cd22268">
    <property type="entry name" value="DPBB_RlpA-like"/>
    <property type="match status" value="1"/>
</dbReference>
<dbReference type="PANTHER" id="PTHR34183:SF1">
    <property type="entry name" value="ENDOLYTIC PEPTIDOGLYCAN TRANSGLYCOSYLASE RLPA"/>
    <property type="match status" value="1"/>
</dbReference>
<dbReference type="Proteomes" id="UP000233414">
    <property type="component" value="Unassembled WGS sequence"/>
</dbReference>
<evidence type="ECO:0000313" key="2">
    <source>
        <dbReference type="EMBL" id="PKL72779.1"/>
    </source>
</evidence>
<gene>
    <name evidence="2" type="ORF">CVV26_00525</name>
</gene>
<protein>
    <recommendedName>
        <fullName evidence="1">RlpA-like protein double-psi beta-barrel domain-containing protein</fullName>
    </recommendedName>
</protein>
<dbReference type="SUPFAM" id="SSF50685">
    <property type="entry name" value="Barwin-like endoglucanases"/>
    <property type="match status" value="1"/>
</dbReference>
<dbReference type="Pfam" id="PF03330">
    <property type="entry name" value="DPBB_1"/>
    <property type="match status" value="1"/>
</dbReference>
<dbReference type="AlphaFoldDB" id="A0A2N1UPH5"/>
<dbReference type="InterPro" id="IPR036908">
    <property type="entry name" value="RlpA-like_sf"/>
</dbReference>
<evidence type="ECO:0000313" key="3">
    <source>
        <dbReference type="Proteomes" id="UP000233414"/>
    </source>
</evidence>
<comment type="caution">
    <text evidence="2">The sequence shown here is derived from an EMBL/GenBank/DDBJ whole genome shotgun (WGS) entry which is preliminary data.</text>
</comment>
<sequence length="81" mass="9147">MASWYCPRWCNKLTAAHPKYPKGTKLKVTNLKNKKSVIVIVNDFGPIKAIHPNRIIDLTKTAFQKIASIKAGKIKVMVEKL</sequence>
<evidence type="ECO:0000259" key="1">
    <source>
        <dbReference type="Pfam" id="PF03330"/>
    </source>
</evidence>
<accession>A0A2N1UPH5</accession>
<name>A0A2N1UPH5_9BACT</name>
<organism evidence="2 3">
    <name type="scientific">Candidatus Kuenenbacteria bacterium HGW-Kuenenbacteria-1</name>
    <dbReference type="NCBI Taxonomy" id="2013812"/>
    <lineage>
        <taxon>Bacteria</taxon>
        <taxon>Candidatus Kueneniibacteriota</taxon>
    </lineage>
</organism>
<reference evidence="2 3" key="1">
    <citation type="journal article" date="2017" name="ISME J.">
        <title>Potential for microbial H2 and metal transformations associated with novel bacteria and archaea in deep terrestrial subsurface sediments.</title>
        <authorList>
            <person name="Hernsdorf A.W."/>
            <person name="Amano Y."/>
            <person name="Miyakawa K."/>
            <person name="Ise K."/>
            <person name="Suzuki Y."/>
            <person name="Anantharaman K."/>
            <person name="Probst A."/>
            <person name="Burstein D."/>
            <person name="Thomas B.C."/>
            <person name="Banfield J.F."/>
        </authorList>
    </citation>
    <scope>NUCLEOTIDE SEQUENCE [LARGE SCALE GENOMIC DNA]</scope>
    <source>
        <strain evidence="2">HGW-Kuenenbacteria-1</strain>
    </source>
</reference>
<dbReference type="PANTHER" id="PTHR34183">
    <property type="entry name" value="ENDOLYTIC PEPTIDOGLYCAN TRANSGLYCOSYLASE RLPA"/>
    <property type="match status" value="1"/>
</dbReference>
<dbReference type="InterPro" id="IPR009009">
    <property type="entry name" value="RlpA-like_DPBB"/>
</dbReference>
<feature type="domain" description="RlpA-like protein double-psi beta-barrel" evidence="1">
    <location>
        <begin position="11"/>
        <end position="77"/>
    </location>
</feature>